<dbReference type="Pfam" id="PF08704">
    <property type="entry name" value="GCD14"/>
    <property type="match status" value="1"/>
</dbReference>
<feature type="compositionally biased region" description="Low complexity" evidence="8">
    <location>
        <begin position="330"/>
        <end position="348"/>
    </location>
</feature>
<evidence type="ECO:0000256" key="8">
    <source>
        <dbReference type="SAM" id="MobiDB-lite"/>
    </source>
</evidence>
<evidence type="ECO:0000256" key="2">
    <source>
        <dbReference type="ARBA" id="ARBA00015963"/>
    </source>
</evidence>
<dbReference type="Proteomes" id="UP001447188">
    <property type="component" value="Unassembled WGS sequence"/>
</dbReference>
<dbReference type="EC" id="2.1.1.220" evidence="1"/>
<evidence type="ECO:0000259" key="9">
    <source>
        <dbReference type="Pfam" id="PF08704"/>
    </source>
</evidence>
<reference evidence="10 11" key="1">
    <citation type="submission" date="2024-02" db="EMBL/GenBank/DDBJ databases">
        <title>Discinaceae phylogenomics.</title>
        <authorList>
            <person name="Dirks A.C."/>
            <person name="James T.Y."/>
        </authorList>
    </citation>
    <scope>NUCLEOTIDE SEQUENCE [LARGE SCALE GENOMIC DNA]</scope>
    <source>
        <strain evidence="10 11">ACD0624</strain>
    </source>
</reference>
<protein>
    <recommendedName>
        <fullName evidence="2">tRNA (adenine(58)-N(1))-methyltransferase catalytic subunit TRM61</fullName>
        <ecNumber evidence="1">2.1.1.220</ecNumber>
    </recommendedName>
    <alternativeName>
        <fullName evidence="7">tRNA(m1A58)-methyltransferase subunit TRM61</fullName>
    </alternativeName>
</protein>
<dbReference type="PANTHER" id="PTHR12133">
    <property type="entry name" value="TRNA (ADENINE(58)-N(1))-METHYLTRANSFERASE"/>
    <property type="match status" value="1"/>
</dbReference>
<evidence type="ECO:0000256" key="1">
    <source>
        <dbReference type="ARBA" id="ARBA00012796"/>
    </source>
</evidence>
<dbReference type="PROSITE" id="PS51620">
    <property type="entry name" value="SAM_TRM61"/>
    <property type="match status" value="1"/>
</dbReference>
<dbReference type="SUPFAM" id="SSF53335">
    <property type="entry name" value="S-adenosyl-L-methionine-dependent methyltransferases"/>
    <property type="match status" value="1"/>
</dbReference>
<dbReference type="Gene3D" id="3.10.330.20">
    <property type="match status" value="1"/>
</dbReference>
<feature type="region of interest" description="Disordered" evidence="8">
    <location>
        <begin position="321"/>
        <end position="357"/>
    </location>
</feature>
<evidence type="ECO:0000256" key="5">
    <source>
        <dbReference type="ARBA" id="ARBA00022691"/>
    </source>
</evidence>
<evidence type="ECO:0000256" key="4">
    <source>
        <dbReference type="ARBA" id="ARBA00022679"/>
    </source>
</evidence>
<keyword evidence="6" id="KW-0819">tRNA processing</keyword>
<keyword evidence="4" id="KW-0808">Transferase</keyword>
<evidence type="ECO:0000256" key="7">
    <source>
        <dbReference type="ARBA" id="ARBA00033309"/>
    </source>
</evidence>
<dbReference type="InterPro" id="IPR029063">
    <property type="entry name" value="SAM-dependent_MTases_sf"/>
</dbReference>
<sequence length="386" mass="41114">MISLALRGSGRVRSLAAPVSRRCISSNHQVFAEGDIVLLRRLKDNATTILSTALNPSKKVETHRGNILHTDIIGQSTRKLVTSSAGAQYCVTFPTIEEYVTKVRRLVTPVYPLDAATIVSLLDIHVTAPTTDSTPPIEIFEAGTGHGSLTLQLCRAIHAANPPGAMHRGAIIHSIDISAKHSARASQVVHGFRRGIYSNDVDFHVDSPTAWITGELQRRGGAPFLAHALLDMPGPDEHLEALSNALLPDGVLGVFCPSVTQIGECLKKIKKLGLWLGKDIVVEFPPHAESVGAGLRGWNIKYTVVRARAKEAAAAAAAAEAETETESVAEEASATETSAVDGESGSEGALREEEEGGREVLVCRPSVGDRLVGGGFFGIFRKKGEC</sequence>
<comment type="caution">
    <text evidence="10">The sequence shown here is derived from an EMBL/GenBank/DDBJ whole genome shotgun (WGS) entry which is preliminary data.</text>
</comment>
<keyword evidence="5" id="KW-0949">S-adenosyl-L-methionine</keyword>
<keyword evidence="3" id="KW-0489">Methyltransferase</keyword>
<evidence type="ECO:0000256" key="6">
    <source>
        <dbReference type="ARBA" id="ARBA00022694"/>
    </source>
</evidence>
<evidence type="ECO:0000313" key="11">
    <source>
        <dbReference type="Proteomes" id="UP001447188"/>
    </source>
</evidence>
<evidence type="ECO:0000313" key="10">
    <source>
        <dbReference type="EMBL" id="KAL0638853.1"/>
    </source>
</evidence>
<accession>A0ABR3GSL6</accession>
<keyword evidence="11" id="KW-1185">Reference proteome</keyword>
<evidence type="ECO:0000256" key="3">
    <source>
        <dbReference type="ARBA" id="ARBA00022603"/>
    </source>
</evidence>
<dbReference type="PANTHER" id="PTHR12133:SF1">
    <property type="entry name" value="TRNA (ADENINE(58)-N(1))-METHYLTRANSFERASE, MITOCHONDRIAL"/>
    <property type="match status" value="1"/>
</dbReference>
<dbReference type="InterPro" id="IPR049470">
    <property type="entry name" value="TRM61_C"/>
</dbReference>
<gene>
    <name evidence="10" type="ORF">Q9L58_002084</name>
</gene>
<organism evidence="10 11">
    <name type="scientific">Discina gigas</name>
    <dbReference type="NCBI Taxonomy" id="1032678"/>
    <lineage>
        <taxon>Eukaryota</taxon>
        <taxon>Fungi</taxon>
        <taxon>Dikarya</taxon>
        <taxon>Ascomycota</taxon>
        <taxon>Pezizomycotina</taxon>
        <taxon>Pezizomycetes</taxon>
        <taxon>Pezizales</taxon>
        <taxon>Discinaceae</taxon>
        <taxon>Discina</taxon>
    </lineage>
</organism>
<proteinExistence type="predicted"/>
<dbReference type="Pfam" id="PF14801">
    <property type="entry name" value="TrmI-like_N"/>
    <property type="match status" value="1"/>
</dbReference>
<dbReference type="InterPro" id="IPR014816">
    <property type="entry name" value="tRNA_MeTrfase_Gcd14"/>
</dbReference>
<dbReference type="Gene3D" id="3.40.50.150">
    <property type="entry name" value="Vaccinia Virus protein VP39"/>
    <property type="match status" value="1"/>
</dbReference>
<dbReference type="EMBL" id="JBBBZM010000017">
    <property type="protein sequence ID" value="KAL0638853.1"/>
    <property type="molecule type" value="Genomic_DNA"/>
</dbReference>
<name>A0ABR3GSL6_9PEZI</name>
<feature type="domain" description="tRNA (adenine(58)-N(1))-methyltransferase catalytic subunit TRM61 C-terminal" evidence="9">
    <location>
        <begin position="118"/>
        <end position="274"/>
    </location>
</feature>